<feature type="region of interest" description="Disordered" evidence="3">
    <location>
        <begin position="1"/>
        <end position="44"/>
    </location>
</feature>
<dbReference type="PROSITE" id="PS50084">
    <property type="entry name" value="KH_TYPE_1"/>
    <property type="match status" value="5"/>
</dbReference>
<sequence length="694" mass="75175">MSLFLTPAKRQHSRNHEDSNGKKFQRSASFKSTKQHKKTSSAGAVFRVLCPSSRIESVTGKESNIISQIRQETGAKVRIDDSVPGCDERVIFIMGPDKEAESSDRHNKNDNEDSTSAKELGNSEDDNVNDADKETPTVAEDLLSKKGTSSVQNALLRVFEIFFEAERETEGTNENGNGSDTVTLRFLVLSGQVGCLLGRGGSVIKQMSAESGAQIRVLPRDKLPQCASSADEVVQIIGVADAVKKAIRTVADQILENELEDHDSFPSKTSGPASHSHSNHVSRPESYPPRSLPSHGTSFGGGFRDSADYHSSGPPLFPKFPENFMPGRMDAPDIVTFRLLCPDDRVGGVIGKGGAIIKTLQHESGCEIKVLEGNSDGEERMIVVSGPAHPDDRISAAQDAVLRVLSRIAKAIPDSKEKGVTAKLLVSSNQIGCLLGKGGSIIAEMRKVTGAYIRILGKDQIPKVASENEVVQINGELEVVQEALLQITTRLQHHFFRDAYPSINHPPNLAFPDRAPPFPSFMGRREVSPPGMYPKLGPSFRNFDSIGAPPLHGGFHPHDEHPPFLHDIHRQGMPNVSERPWHPQNLIEGGPMGLLDYGGPPQRRMSGFGGGSQHPVITNTTVEVVVPSSLVPSIYGEDGGCLRQMRQISDAKITITDPKPGAPETLIIISGTPEQTHAAQSLIQAFVMLDKESS</sequence>
<dbReference type="InterPro" id="IPR004088">
    <property type="entry name" value="KH_dom_type_1"/>
</dbReference>
<gene>
    <name evidence="5" type="ORF">BVRB_008920</name>
</gene>
<evidence type="ECO:0000256" key="1">
    <source>
        <dbReference type="ARBA" id="ARBA00022737"/>
    </source>
</evidence>
<keyword evidence="6" id="KW-1185">Reference proteome</keyword>
<dbReference type="CDD" id="cd22460">
    <property type="entry name" value="KH-I_PEPPER_rpt2_like"/>
    <property type="match status" value="2"/>
</dbReference>
<dbReference type="Gramene" id="KMS95369">
    <property type="protein sequence ID" value="KMS95369"/>
    <property type="gene ID" value="BVRB_008920"/>
</dbReference>
<dbReference type="eggNOG" id="KOG2190">
    <property type="taxonomic scope" value="Eukaryota"/>
</dbReference>
<organism evidence="5 6">
    <name type="scientific">Beta vulgaris subsp. vulgaris</name>
    <name type="common">Beet</name>
    <dbReference type="NCBI Taxonomy" id="3555"/>
    <lineage>
        <taxon>Eukaryota</taxon>
        <taxon>Viridiplantae</taxon>
        <taxon>Streptophyta</taxon>
        <taxon>Embryophyta</taxon>
        <taxon>Tracheophyta</taxon>
        <taxon>Spermatophyta</taxon>
        <taxon>Magnoliopsida</taxon>
        <taxon>eudicotyledons</taxon>
        <taxon>Gunneridae</taxon>
        <taxon>Pentapetalae</taxon>
        <taxon>Caryophyllales</taxon>
        <taxon>Chenopodiaceae</taxon>
        <taxon>Betoideae</taxon>
        <taxon>Beta</taxon>
    </lineage>
</organism>
<feature type="domain" description="K Homology" evidence="4">
    <location>
        <begin position="42"/>
        <end position="112"/>
    </location>
</feature>
<dbReference type="CDD" id="cd22459">
    <property type="entry name" value="KH-I_PEPPER_rpt1_like"/>
    <property type="match status" value="1"/>
</dbReference>
<evidence type="ECO:0000313" key="6">
    <source>
        <dbReference type="Proteomes" id="UP000035740"/>
    </source>
</evidence>
<name>A0A0J8B2M4_BETVV</name>
<keyword evidence="2" id="KW-0694">RNA-binding</keyword>
<dbReference type="Gene3D" id="3.30.310.210">
    <property type="match status" value="1"/>
</dbReference>
<feature type="compositionally biased region" description="Polar residues" evidence="3">
    <location>
        <begin position="266"/>
        <end position="281"/>
    </location>
</feature>
<dbReference type="SMART" id="SM00322">
    <property type="entry name" value="KH"/>
    <property type="match status" value="5"/>
</dbReference>
<dbReference type="EMBL" id="KQ090479">
    <property type="protein sequence ID" value="KMS95369.1"/>
    <property type="molecule type" value="Genomic_DNA"/>
</dbReference>
<dbReference type="OrthoDB" id="442947at2759"/>
<dbReference type="KEGG" id="bvg:104884496"/>
<feature type="domain" description="K Homology" evidence="4">
    <location>
        <begin position="418"/>
        <end position="492"/>
    </location>
</feature>
<feature type="compositionally biased region" description="Basic and acidic residues" evidence="3">
    <location>
        <begin position="95"/>
        <end position="111"/>
    </location>
</feature>
<accession>A0A0J8B2M4</accession>
<evidence type="ECO:0000256" key="2">
    <source>
        <dbReference type="PROSITE-ProRule" id="PRU00117"/>
    </source>
</evidence>
<dbReference type="AlphaFoldDB" id="A0A0J8B2M4"/>
<dbReference type="SUPFAM" id="SSF54791">
    <property type="entry name" value="Eukaryotic type KH-domain (KH-domain type I)"/>
    <property type="match status" value="5"/>
</dbReference>
<dbReference type="InterPro" id="IPR004087">
    <property type="entry name" value="KH_dom"/>
</dbReference>
<evidence type="ECO:0000256" key="3">
    <source>
        <dbReference type="SAM" id="MobiDB-lite"/>
    </source>
</evidence>
<dbReference type="Pfam" id="PF00013">
    <property type="entry name" value="KH_1"/>
    <property type="match status" value="5"/>
</dbReference>
<dbReference type="PANTHER" id="PTHR10288">
    <property type="entry name" value="KH DOMAIN CONTAINING RNA BINDING PROTEIN"/>
    <property type="match status" value="1"/>
</dbReference>
<dbReference type="Gene3D" id="3.30.1370.10">
    <property type="entry name" value="K Homology domain, type 1"/>
    <property type="match status" value="4"/>
</dbReference>
<dbReference type="GO" id="GO:0003723">
    <property type="term" value="F:RNA binding"/>
    <property type="evidence" value="ECO:0007669"/>
    <property type="project" value="UniProtKB-UniRule"/>
</dbReference>
<dbReference type="OMA" id="NHYFRDA"/>
<keyword evidence="1" id="KW-0677">Repeat</keyword>
<reference evidence="5 6" key="1">
    <citation type="journal article" date="2014" name="Nature">
        <title>The genome of the recently domesticated crop plant sugar beet (Beta vulgaris).</title>
        <authorList>
            <person name="Dohm J.C."/>
            <person name="Minoche A.E."/>
            <person name="Holtgrawe D."/>
            <person name="Capella-Gutierrez S."/>
            <person name="Zakrzewski F."/>
            <person name="Tafer H."/>
            <person name="Rupp O."/>
            <person name="Sorensen T.R."/>
            <person name="Stracke R."/>
            <person name="Reinhardt R."/>
            <person name="Goesmann A."/>
            <person name="Kraft T."/>
            <person name="Schulz B."/>
            <person name="Stadler P.F."/>
            <person name="Schmidt T."/>
            <person name="Gabaldon T."/>
            <person name="Lehrach H."/>
            <person name="Weisshaar B."/>
            <person name="Himmelbauer H."/>
        </authorList>
    </citation>
    <scope>NUCLEOTIDE SEQUENCE [LARGE SCALE GENOMIC DNA]</scope>
    <source>
        <tissue evidence="5">Taproot</tissue>
    </source>
</reference>
<dbReference type="Proteomes" id="UP000035740">
    <property type="component" value="Unassembled WGS sequence"/>
</dbReference>
<feature type="domain" description="K Homology" evidence="4">
    <location>
        <begin position="618"/>
        <end position="688"/>
    </location>
</feature>
<feature type="domain" description="K Homology" evidence="4">
    <location>
        <begin position="333"/>
        <end position="406"/>
    </location>
</feature>
<dbReference type="InterPro" id="IPR036612">
    <property type="entry name" value="KH_dom_type_1_sf"/>
</dbReference>
<proteinExistence type="predicted"/>
<protein>
    <recommendedName>
        <fullName evidence="4">K Homology domain-containing protein</fullName>
    </recommendedName>
</protein>
<evidence type="ECO:0000259" key="4">
    <source>
        <dbReference type="SMART" id="SM00322"/>
    </source>
</evidence>
<feature type="domain" description="K Homology" evidence="4">
    <location>
        <begin position="180"/>
        <end position="255"/>
    </location>
</feature>
<evidence type="ECO:0000313" key="5">
    <source>
        <dbReference type="EMBL" id="KMS95369.1"/>
    </source>
</evidence>
<feature type="region of interest" description="Disordered" evidence="3">
    <location>
        <begin position="95"/>
        <end position="132"/>
    </location>
</feature>
<feature type="region of interest" description="Disordered" evidence="3">
    <location>
        <begin position="259"/>
        <end position="307"/>
    </location>
</feature>